<dbReference type="InterPro" id="IPR015366">
    <property type="entry name" value="S53_propep"/>
</dbReference>
<feature type="binding site" evidence="8">
    <location>
        <position position="614"/>
    </location>
    <ligand>
        <name>Ca(2+)</name>
        <dbReference type="ChEBI" id="CHEBI:29108"/>
    </ligand>
</feature>
<evidence type="ECO:0000256" key="7">
    <source>
        <dbReference type="ARBA" id="ARBA00023145"/>
    </source>
</evidence>
<reference evidence="12 13" key="1">
    <citation type="submission" date="2021-02" db="EMBL/GenBank/DDBJ databases">
        <title>Genome assembly of Pseudopithomyces chartarum.</title>
        <authorList>
            <person name="Jauregui R."/>
            <person name="Singh J."/>
            <person name="Voisey C."/>
        </authorList>
    </citation>
    <scope>NUCLEOTIDE SEQUENCE [LARGE SCALE GENOMIC DNA]</scope>
    <source>
        <strain evidence="12 13">AGR01</strain>
    </source>
</reference>
<comment type="cofactor">
    <cofactor evidence="8">
        <name>Ca(2+)</name>
        <dbReference type="ChEBI" id="CHEBI:29108"/>
    </cofactor>
    <text evidence="8">Binds 1 Ca(2+) ion per subunit.</text>
</comment>
<protein>
    <recommendedName>
        <fullName evidence="11">Peptidase S53 domain-containing protein</fullName>
    </recommendedName>
</protein>
<dbReference type="SMART" id="SM00944">
    <property type="entry name" value="Pro-kuma_activ"/>
    <property type="match status" value="1"/>
</dbReference>
<dbReference type="GO" id="GO:0008240">
    <property type="term" value="F:tripeptidyl-peptidase activity"/>
    <property type="evidence" value="ECO:0007669"/>
    <property type="project" value="TreeGrafter"/>
</dbReference>
<evidence type="ECO:0000256" key="10">
    <source>
        <dbReference type="SAM" id="SignalP"/>
    </source>
</evidence>
<feature type="binding site" evidence="8">
    <location>
        <position position="635"/>
    </location>
    <ligand>
        <name>Ca(2+)</name>
        <dbReference type="ChEBI" id="CHEBI:29108"/>
    </ligand>
</feature>
<feature type="active site" description="Charge relay system" evidence="8">
    <location>
        <position position="299"/>
    </location>
</feature>
<evidence type="ECO:0000256" key="3">
    <source>
        <dbReference type="ARBA" id="ARBA00022723"/>
    </source>
</evidence>
<dbReference type="GO" id="GO:0046872">
    <property type="term" value="F:metal ion binding"/>
    <property type="evidence" value="ECO:0007669"/>
    <property type="project" value="UniProtKB-UniRule"/>
</dbReference>
<feature type="active site" description="Charge relay system" evidence="8">
    <location>
        <position position="573"/>
    </location>
</feature>
<dbReference type="Gene3D" id="3.40.50.200">
    <property type="entry name" value="Peptidase S8/S53 domain"/>
    <property type="match status" value="1"/>
</dbReference>
<evidence type="ECO:0000259" key="11">
    <source>
        <dbReference type="PROSITE" id="PS51695"/>
    </source>
</evidence>
<keyword evidence="10" id="KW-0732">Signal</keyword>
<evidence type="ECO:0000256" key="6">
    <source>
        <dbReference type="ARBA" id="ARBA00022837"/>
    </source>
</evidence>
<evidence type="ECO:0000313" key="12">
    <source>
        <dbReference type="EMBL" id="KAK3217603.1"/>
    </source>
</evidence>
<dbReference type="PANTHER" id="PTHR14218">
    <property type="entry name" value="PROTEASE S8 TRIPEPTIDYL PEPTIDASE I CLN2"/>
    <property type="match status" value="1"/>
</dbReference>
<dbReference type="CDD" id="cd04056">
    <property type="entry name" value="Peptidases_S53"/>
    <property type="match status" value="1"/>
</dbReference>
<comment type="caution">
    <text evidence="12">The sequence shown here is derived from an EMBL/GenBank/DDBJ whole genome shotgun (WGS) entry which is preliminary data.</text>
</comment>
<dbReference type="AlphaFoldDB" id="A0AAN6M847"/>
<dbReference type="EMBL" id="WVTA01000001">
    <property type="protein sequence ID" value="KAK3217603.1"/>
    <property type="molecule type" value="Genomic_DNA"/>
</dbReference>
<evidence type="ECO:0000256" key="5">
    <source>
        <dbReference type="ARBA" id="ARBA00022825"/>
    </source>
</evidence>
<keyword evidence="4 8" id="KW-0378">Hydrolase</keyword>
<dbReference type="InterPro" id="IPR050819">
    <property type="entry name" value="Tripeptidyl-peptidase_I"/>
</dbReference>
<evidence type="ECO:0000256" key="1">
    <source>
        <dbReference type="ARBA" id="ARBA00004239"/>
    </source>
</evidence>
<dbReference type="InterPro" id="IPR036852">
    <property type="entry name" value="Peptidase_S8/S53_dom_sf"/>
</dbReference>
<feature type="active site" description="Charge relay system" evidence="8">
    <location>
        <position position="303"/>
    </location>
</feature>
<keyword evidence="5 8" id="KW-0720">Serine protease</keyword>
<feature type="domain" description="Peptidase S53" evidence="11">
    <location>
        <begin position="221"/>
        <end position="655"/>
    </location>
</feature>
<keyword evidence="2 8" id="KW-0645">Protease</keyword>
<feature type="signal peptide" evidence="10">
    <location>
        <begin position="1"/>
        <end position="16"/>
    </location>
</feature>
<dbReference type="GO" id="GO:0005576">
    <property type="term" value="C:extracellular region"/>
    <property type="evidence" value="ECO:0007669"/>
    <property type="project" value="UniProtKB-SubCell"/>
</dbReference>
<sequence length="656" mass="71652">MLFSLALLATPANTIATPSDYVVHEKRAITGNLDQRLDPHVRLPIRIGLKPSKTARELAETWLMDVSHPNSTKYGQHWSQEQVIAAFAPSEDTVDAVTQWLVVSGGIDRERIAYTDNKGWLAFDATVEEAERLLVTEYFEADDGERRTVGCDQYHLPSHLVDHVDYVTPGVTGVHTKSRKINTGERALSKRAPHIPHRHDTSDPALLSTRHSGSLDTCDRMITHDCIRALYNIPFPDPEAEVSPNNTMGIYLLSSAYAQDDLDLFFSNFTSYIENGTAPIMNSINGGKAPVDILQAGAEACMDLELAIPLIYPQQTTVYQVDDDYWAAEQVWSGGLFNTFLDAIDGSYCTYEAYGEKGDNANFDPVYPNDREGGYKGERMCGVYNPTNVISISYMKDEADLPAAYQKRQCDEWLKLGLQGVSVFVASGDSGVGDLPKIDSPNGCLRNGTVFTPGHPNTCPWLTSVGATKVYPGKTVYDPESAANDLAGDPYYFPYSSGGGFSNIFAIPDYQSKAVKGYFGNEDPGYAYYHDGNWKNSTGVYNRNGRGFPDVAANGDNIAAVYNGALRLTGGTSASTPIFASIINMINEERIKVGKGPVGFINPVLYTNPGVLNDIKNGSNPGCGTNGFNSTKGWDPVTGLGTPDYPRMLDLFMSLP</sequence>
<organism evidence="12 13">
    <name type="scientific">Pseudopithomyces chartarum</name>
    <dbReference type="NCBI Taxonomy" id="1892770"/>
    <lineage>
        <taxon>Eukaryota</taxon>
        <taxon>Fungi</taxon>
        <taxon>Dikarya</taxon>
        <taxon>Ascomycota</taxon>
        <taxon>Pezizomycotina</taxon>
        <taxon>Dothideomycetes</taxon>
        <taxon>Pleosporomycetidae</taxon>
        <taxon>Pleosporales</taxon>
        <taxon>Massarineae</taxon>
        <taxon>Didymosphaeriaceae</taxon>
        <taxon>Pseudopithomyces</taxon>
    </lineage>
</organism>
<evidence type="ECO:0000313" key="13">
    <source>
        <dbReference type="Proteomes" id="UP001280581"/>
    </source>
</evidence>
<dbReference type="PANTHER" id="PTHR14218:SF19">
    <property type="entry name" value="SERINE PROTEASE AORO, PUTATIVE (AFU_ORTHOLOGUE AFUA_6G10250)-RELATED"/>
    <property type="match status" value="1"/>
</dbReference>
<feature type="region of interest" description="Disordered" evidence="9">
    <location>
        <begin position="188"/>
        <end position="208"/>
    </location>
</feature>
<dbReference type="PROSITE" id="PS51695">
    <property type="entry name" value="SEDOLISIN"/>
    <property type="match status" value="1"/>
</dbReference>
<name>A0AAN6M847_9PLEO</name>
<keyword evidence="6 8" id="KW-0106">Calcium</keyword>
<dbReference type="GO" id="GO:0004252">
    <property type="term" value="F:serine-type endopeptidase activity"/>
    <property type="evidence" value="ECO:0007669"/>
    <property type="project" value="UniProtKB-UniRule"/>
</dbReference>
<dbReference type="InterPro" id="IPR030400">
    <property type="entry name" value="Sedolisin_dom"/>
</dbReference>
<feature type="chain" id="PRO_5043004289" description="Peptidase S53 domain-containing protein" evidence="10">
    <location>
        <begin position="17"/>
        <end position="656"/>
    </location>
</feature>
<dbReference type="CDD" id="cd11377">
    <property type="entry name" value="Pro-peptidase_S53"/>
    <property type="match status" value="1"/>
</dbReference>
<gene>
    <name evidence="12" type="ORF">GRF29_1g3628058</name>
</gene>
<keyword evidence="7" id="KW-0865">Zymogen</keyword>
<evidence type="ECO:0000256" key="9">
    <source>
        <dbReference type="SAM" id="MobiDB-lite"/>
    </source>
</evidence>
<dbReference type="Proteomes" id="UP001280581">
    <property type="component" value="Unassembled WGS sequence"/>
</dbReference>
<feature type="binding site" evidence="8">
    <location>
        <position position="633"/>
    </location>
    <ligand>
        <name>Ca(2+)</name>
        <dbReference type="ChEBI" id="CHEBI:29108"/>
    </ligand>
</feature>
<keyword evidence="3 8" id="KW-0479">Metal-binding</keyword>
<dbReference type="GO" id="GO:0006508">
    <property type="term" value="P:proteolysis"/>
    <property type="evidence" value="ECO:0007669"/>
    <property type="project" value="UniProtKB-KW"/>
</dbReference>
<feature type="binding site" evidence="8">
    <location>
        <position position="615"/>
    </location>
    <ligand>
        <name>Ca(2+)</name>
        <dbReference type="ChEBI" id="CHEBI:29108"/>
    </ligand>
</feature>
<keyword evidence="13" id="KW-1185">Reference proteome</keyword>
<accession>A0AAN6M847</accession>
<evidence type="ECO:0000256" key="2">
    <source>
        <dbReference type="ARBA" id="ARBA00022670"/>
    </source>
</evidence>
<evidence type="ECO:0000256" key="8">
    <source>
        <dbReference type="PROSITE-ProRule" id="PRU01032"/>
    </source>
</evidence>
<dbReference type="Pfam" id="PF09286">
    <property type="entry name" value="Pro-kuma_activ"/>
    <property type="match status" value="1"/>
</dbReference>
<comment type="subcellular location">
    <subcellularLocation>
        <location evidence="1">Secreted</location>
        <location evidence="1">Extracellular space</location>
    </subcellularLocation>
</comment>
<dbReference type="SUPFAM" id="SSF54897">
    <property type="entry name" value="Protease propeptides/inhibitors"/>
    <property type="match status" value="1"/>
</dbReference>
<proteinExistence type="predicted"/>
<dbReference type="SUPFAM" id="SSF52743">
    <property type="entry name" value="Subtilisin-like"/>
    <property type="match status" value="1"/>
</dbReference>
<evidence type="ECO:0000256" key="4">
    <source>
        <dbReference type="ARBA" id="ARBA00022801"/>
    </source>
</evidence>